<accession>A0A380SXC2</accession>
<proteinExistence type="predicted"/>
<evidence type="ECO:0000313" key="2">
    <source>
        <dbReference type="Proteomes" id="UP000255177"/>
    </source>
</evidence>
<dbReference type="EMBL" id="UIDD01000006">
    <property type="protein sequence ID" value="SUQ62607.1"/>
    <property type="molecule type" value="Genomic_DNA"/>
</dbReference>
<dbReference type="RefSeq" id="WP_244211896.1">
    <property type="nucleotide sequence ID" value="NZ_CBCSFG010000031.1"/>
</dbReference>
<name>A0A380SXC2_9PSED</name>
<reference evidence="2" key="1">
    <citation type="submission" date="2018-07" db="EMBL/GenBank/DDBJ databases">
        <authorList>
            <person name="Blom J."/>
        </authorList>
    </citation>
    <scope>NUCLEOTIDE SEQUENCE [LARGE SCALE GENOMIC DNA]</scope>
    <source>
        <strain evidence="2">CCOS 864</strain>
    </source>
</reference>
<dbReference type="Proteomes" id="UP000255177">
    <property type="component" value="Unassembled WGS sequence"/>
</dbReference>
<protein>
    <submittedName>
        <fullName evidence="1">Uncharacterized protein</fullName>
    </submittedName>
</protein>
<sequence length="172" mass="18633">MARLHYTGKVVVQIEKTYEYAGNFGIVFHVSQLVVMPDDRARLRELYISEAKGAHYQVNTMLVALYDRMQAGKRVCEMKVAISQPLNRRQADKLNDQRTYTSGTVGSTAGGPVGLLTKAIVGTAVTAITAYLAKRRLPTHHAGDVIISIQASVSGGIGTQQSSVSTIIKNQG</sequence>
<keyword evidence="2" id="KW-1185">Reference proteome</keyword>
<dbReference type="AlphaFoldDB" id="A0A380SXC2"/>
<organism evidence="1 2">
    <name type="scientific">Pseudomonas wadenswilerensis</name>
    <dbReference type="NCBI Taxonomy" id="1785161"/>
    <lineage>
        <taxon>Bacteria</taxon>
        <taxon>Pseudomonadati</taxon>
        <taxon>Pseudomonadota</taxon>
        <taxon>Gammaproteobacteria</taxon>
        <taxon>Pseudomonadales</taxon>
        <taxon>Pseudomonadaceae</taxon>
        <taxon>Pseudomonas</taxon>
    </lineage>
</organism>
<evidence type="ECO:0000313" key="1">
    <source>
        <dbReference type="EMBL" id="SUQ62607.1"/>
    </source>
</evidence>
<gene>
    <name evidence="1" type="ORF">CCOS864_02052</name>
</gene>